<proteinExistence type="predicted"/>
<dbReference type="RefSeq" id="WP_040827585.1">
    <property type="nucleotide sequence ID" value="NZ_JBIAQY010000001.1"/>
</dbReference>
<keyword evidence="1" id="KW-0472">Membrane</keyword>
<evidence type="ECO:0000313" key="3">
    <source>
        <dbReference type="Proteomes" id="UP001601992"/>
    </source>
</evidence>
<evidence type="ECO:0000313" key="2">
    <source>
        <dbReference type="EMBL" id="MFF3566264.1"/>
    </source>
</evidence>
<keyword evidence="3" id="KW-1185">Reference proteome</keyword>
<accession>A0ABW6RRT5</accession>
<dbReference type="EMBL" id="JBIAQY010000001">
    <property type="protein sequence ID" value="MFF3566264.1"/>
    <property type="molecule type" value="Genomic_DNA"/>
</dbReference>
<reference evidence="2 3" key="1">
    <citation type="submission" date="2024-10" db="EMBL/GenBank/DDBJ databases">
        <title>The Natural Products Discovery Center: Release of the First 8490 Sequenced Strains for Exploring Actinobacteria Biosynthetic Diversity.</title>
        <authorList>
            <person name="Kalkreuter E."/>
            <person name="Kautsar S.A."/>
            <person name="Yang D."/>
            <person name="Bader C.D."/>
            <person name="Teijaro C.N."/>
            <person name="Fluegel L."/>
            <person name="Davis C.M."/>
            <person name="Simpson J.R."/>
            <person name="Lauterbach L."/>
            <person name="Steele A.D."/>
            <person name="Gui C."/>
            <person name="Meng S."/>
            <person name="Li G."/>
            <person name="Viehrig K."/>
            <person name="Ye F."/>
            <person name="Su P."/>
            <person name="Kiefer A.F."/>
            <person name="Nichols A."/>
            <person name="Cepeda A.J."/>
            <person name="Yan W."/>
            <person name="Fan B."/>
            <person name="Jiang Y."/>
            <person name="Adhikari A."/>
            <person name="Zheng C.-J."/>
            <person name="Schuster L."/>
            <person name="Cowan T.M."/>
            <person name="Smanski M.J."/>
            <person name="Chevrette M.G."/>
            <person name="De Carvalho L.P.S."/>
            <person name="Shen B."/>
        </authorList>
    </citation>
    <scope>NUCLEOTIDE SEQUENCE [LARGE SCALE GENOMIC DNA]</scope>
    <source>
        <strain evidence="2 3">NPDC002593</strain>
    </source>
</reference>
<protein>
    <submittedName>
        <fullName evidence="2">Uncharacterized protein</fullName>
    </submittedName>
</protein>
<keyword evidence="1" id="KW-1133">Transmembrane helix</keyword>
<feature type="transmembrane region" description="Helical" evidence="1">
    <location>
        <begin position="16"/>
        <end position="38"/>
    </location>
</feature>
<gene>
    <name evidence="2" type="ORF">ACFYXQ_00620</name>
</gene>
<keyword evidence="1" id="KW-0812">Transmembrane</keyword>
<comment type="caution">
    <text evidence="2">The sequence shown here is derived from an EMBL/GenBank/DDBJ whole genome shotgun (WGS) entry which is preliminary data.</text>
</comment>
<sequence length="75" mass="7874">MVIQRAILIEVLPRGWIVLVGVVLGFAVFVALLVMLLVTGGFGGRHSTTPTPTPTPGTCYPFCTAGPNTPPPGWN</sequence>
<organism evidence="2 3">
    <name type="scientific">Nocardia jiangxiensis</name>
    <dbReference type="NCBI Taxonomy" id="282685"/>
    <lineage>
        <taxon>Bacteria</taxon>
        <taxon>Bacillati</taxon>
        <taxon>Actinomycetota</taxon>
        <taxon>Actinomycetes</taxon>
        <taxon>Mycobacteriales</taxon>
        <taxon>Nocardiaceae</taxon>
        <taxon>Nocardia</taxon>
    </lineage>
</organism>
<name>A0ABW6RRT5_9NOCA</name>
<dbReference type="Proteomes" id="UP001601992">
    <property type="component" value="Unassembled WGS sequence"/>
</dbReference>
<evidence type="ECO:0000256" key="1">
    <source>
        <dbReference type="SAM" id="Phobius"/>
    </source>
</evidence>